<dbReference type="AlphaFoldDB" id="A0AAF0E439"/>
<name>A0AAF0E439_9BASI</name>
<dbReference type="PANTHER" id="PTHR23023">
    <property type="entry name" value="DIMETHYLANILINE MONOOXYGENASE"/>
    <property type="match status" value="1"/>
</dbReference>
<dbReference type="PRINTS" id="PR00419">
    <property type="entry name" value="ADXRDTASE"/>
</dbReference>
<keyword evidence="5" id="KW-0503">Monooxygenase</keyword>
<evidence type="ECO:0000313" key="5">
    <source>
        <dbReference type="EMBL" id="WFD19137.1"/>
    </source>
</evidence>
<evidence type="ECO:0000313" key="6">
    <source>
        <dbReference type="Proteomes" id="UP001220961"/>
    </source>
</evidence>
<keyword evidence="2" id="KW-0285">Flavoprotein</keyword>
<dbReference type="GO" id="GO:0050661">
    <property type="term" value="F:NADP binding"/>
    <property type="evidence" value="ECO:0007669"/>
    <property type="project" value="InterPro"/>
</dbReference>
<dbReference type="Gene3D" id="3.50.50.60">
    <property type="entry name" value="FAD/NAD(P)-binding domain"/>
    <property type="match status" value="3"/>
</dbReference>
<evidence type="ECO:0000256" key="2">
    <source>
        <dbReference type="ARBA" id="ARBA00022630"/>
    </source>
</evidence>
<keyword evidence="4" id="KW-0560">Oxidoreductase</keyword>
<keyword evidence="6" id="KW-1185">Reference proteome</keyword>
<evidence type="ECO:0000256" key="1">
    <source>
        <dbReference type="ARBA" id="ARBA00009183"/>
    </source>
</evidence>
<dbReference type="Proteomes" id="UP001220961">
    <property type="component" value="Chromosome 3"/>
</dbReference>
<dbReference type="Pfam" id="PF13450">
    <property type="entry name" value="NAD_binding_8"/>
    <property type="match status" value="1"/>
</dbReference>
<evidence type="ECO:0000256" key="3">
    <source>
        <dbReference type="ARBA" id="ARBA00022827"/>
    </source>
</evidence>
<evidence type="ECO:0000256" key="4">
    <source>
        <dbReference type="ARBA" id="ARBA00023002"/>
    </source>
</evidence>
<keyword evidence="3" id="KW-0274">FAD</keyword>
<dbReference type="SUPFAM" id="SSF51905">
    <property type="entry name" value="FAD/NAD(P)-binding domain"/>
    <property type="match status" value="2"/>
</dbReference>
<dbReference type="InterPro" id="IPR050346">
    <property type="entry name" value="FMO-like"/>
</dbReference>
<accession>A0AAF0E439</accession>
<proteinExistence type="inferred from homology"/>
<dbReference type="Pfam" id="PF00743">
    <property type="entry name" value="FMO-like"/>
    <property type="match status" value="1"/>
</dbReference>
<dbReference type="EMBL" id="CP119910">
    <property type="protein sequence ID" value="WFD19137.1"/>
    <property type="molecule type" value="Genomic_DNA"/>
</dbReference>
<protein>
    <submittedName>
        <fullName evidence="5">Monooxygenase</fullName>
    </submittedName>
</protein>
<dbReference type="InterPro" id="IPR036188">
    <property type="entry name" value="FAD/NAD-bd_sf"/>
</dbReference>
<dbReference type="GO" id="GO:0004499">
    <property type="term" value="F:N,N-dimethylaniline monooxygenase activity"/>
    <property type="evidence" value="ECO:0007669"/>
    <property type="project" value="InterPro"/>
</dbReference>
<dbReference type="InterPro" id="IPR020946">
    <property type="entry name" value="Flavin_mOase-like"/>
</dbReference>
<sequence>MSQRVAVIGAGSAGLAIVQQLQEVAPERFDIVVFERRDQVGGLWNFDAEPGACRVVPAKSKPKTMGSSVVSDSGYAYSDPHTLHEASAMYEGLRTNIPSDLMTFRDFPFPEGTRLFPERAEVLAYLERFASHIGMECVTRFGTRVTDVRRLSVAPSRWQVTSESREGTRTETFDHVAIACGWCTVPHVPAIPGIEHFRGTQWHSAWYRAPTVFRNQRVLVVGNFSSGTDIARELCGGSVRTFPGSEQWKKEAAQEPPATGTYVYQSYLRPDLPPPLDYDPRDTASPVWCRRIQVVGPIDHFEADGTLVFRDGQRLRVDTIVWATGFWRSVPMLDQTLAPFDKRPLVAPPGHRTTSSSAAPMPMCSNPDVYGTSNLTNLDDWQIFYEPDNSLALLGVPTHVIPFPFVHVQARVIAHVWAGLVPKLPKLDPALPPGMPEKWTSHREHGPPTTGVEPVSHLIETPAEEAYLDALVALLPGHQGSTRPPWDTDGTSRGTEGWHQLSHWRRERLRDRILLRRQSLGY</sequence>
<gene>
    <name evidence="5" type="primary">FMO1</name>
    <name evidence="5" type="ORF">MCAP1_001360</name>
</gene>
<organism evidence="5 6">
    <name type="scientific">Malassezia caprae</name>
    <dbReference type="NCBI Taxonomy" id="1381934"/>
    <lineage>
        <taxon>Eukaryota</taxon>
        <taxon>Fungi</taxon>
        <taxon>Dikarya</taxon>
        <taxon>Basidiomycota</taxon>
        <taxon>Ustilaginomycotina</taxon>
        <taxon>Malasseziomycetes</taxon>
        <taxon>Malasseziales</taxon>
        <taxon>Malasseziaceae</taxon>
        <taxon>Malassezia</taxon>
    </lineage>
</organism>
<reference evidence="5" key="1">
    <citation type="submission" date="2023-03" db="EMBL/GenBank/DDBJ databases">
        <title>Mating type loci evolution in Malassezia.</title>
        <authorList>
            <person name="Coelho M.A."/>
        </authorList>
    </citation>
    <scope>NUCLEOTIDE SEQUENCE</scope>
    <source>
        <strain evidence="5">CBS 10434</strain>
    </source>
</reference>
<comment type="similarity">
    <text evidence="1">Belongs to the FMO family.</text>
</comment>
<dbReference type="GO" id="GO:0050660">
    <property type="term" value="F:flavin adenine dinucleotide binding"/>
    <property type="evidence" value="ECO:0007669"/>
    <property type="project" value="InterPro"/>
</dbReference>